<sequence length="109" mass="12893">MIGYGLFQLFNPNAVWQVHTNTVAIMTKLIFPTYLLQIISIWYLEKREEYQQKKKLDLPVLQQNSDDSVESYEDILEEAFSFEEDWLPNGNRGRLNERIDLATGMKVYE</sequence>
<name>A0AAD3HE82_9STRA</name>
<comment type="caution">
    <text evidence="2">The sequence shown here is derived from an EMBL/GenBank/DDBJ whole genome shotgun (WGS) entry which is preliminary data.</text>
</comment>
<keyword evidence="1" id="KW-1133">Transmembrane helix</keyword>
<dbReference type="Proteomes" id="UP001054902">
    <property type="component" value="Unassembled WGS sequence"/>
</dbReference>
<evidence type="ECO:0000256" key="1">
    <source>
        <dbReference type="SAM" id="Phobius"/>
    </source>
</evidence>
<keyword evidence="3" id="KW-1185">Reference proteome</keyword>
<organism evidence="2 3">
    <name type="scientific">Chaetoceros tenuissimus</name>
    <dbReference type="NCBI Taxonomy" id="426638"/>
    <lineage>
        <taxon>Eukaryota</taxon>
        <taxon>Sar</taxon>
        <taxon>Stramenopiles</taxon>
        <taxon>Ochrophyta</taxon>
        <taxon>Bacillariophyta</taxon>
        <taxon>Coscinodiscophyceae</taxon>
        <taxon>Chaetocerotophycidae</taxon>
        <taxon>Chaetocerotales</taxon>
        <taxon>Chaetocerotaceae</taxon>
        <taxon>Chaetoceros</taxon>
    </lineage>
</organism>
<evidence type="ECO:0000313" key="3">
    <source>
        <dbReference type="Proteomes" id="UP001054902"/>
    </source>
</evidence>
<dbReference type="EMBL" id="BLLK01000069">
    <property type="protein sequence ID" value="GFH60647.1"/>
    <property type="molecule type" value="Genomic_DNA"/>
</dbReference>
<evidence type="ECO:0000313" key="2">
    <source>
        <dbReference type="EMBL" id="GFH60647.1"/>
    </source>
</evidence>
<keyword evidence="1" id="KW-0812">Transmembrane</keyword>
<gene>
    <name evidence="2" type="ORF">CTEN210_17123</name>
</gene>
<proteinExistence type="predicted"/>
<feature type="transmembrane region" description="Helical" evidence="1">
    <location>
        <begin position="23"/>
        <end position="44"/>
    </location>
</feature>
<dbReference type="AlphaFoldDB" id="A0AAD3HE82"/>
<keyword evidence="1" id="KW-0472">Membrane</keyword>
<reference evidence="2 3" key="1">
    <citation type="journal article" date="2021" name="Sci. Rep.">
        <title>The genome of the diatom Chaetoceros tenuissimus carries an ancient integrated fragment of an extant virus.</title>
        <authorList>
            <person name="Hongo Y."/>
            <person name="Kimura K."/>
            <person name="Takaki Y."/>
            <person name="Yoshida Y."/>
            <person name="Baba S."/>
            <person name="Kobayashi G."/>
            <person name="Nagasaki K."/>
            <person name="Hano T."/>
            <person name="Tomaru Y."/>
        </authorList>
    </citation>
    <scope>NUCLEOTIDE SEQUENCE [LARGE SCALE GENOMIC DNA]</scope>
    <source>
        <strain evidence="2 3">NIES-3715</strain>
    </source>
</reference>
<accession>A0AAD3HE82</accession>
<protein>
    <submittedName>
        <fullName evidence="2">Uncharacterized protein</fullName>
    </submittedName>
</protein>